<dbReference type="Gene3D" id="3.10.120.10">
    <property type="entry name" value="Cytochrome b5-like heme/steroid binding domain"/>
    <property type="match status" value="1"/>
</dbReference>
<dbReference type="OrthoDB" id="260519at2759"/>
<keyword evidence="8 10" id="KW-0472">Membrane</keyword>
<feature type="region of interest" description="Disordered" evidence="9">
    <location>
        <begin position="664"/>
        <end position="745"/>
    </location>
</feature>
<evidence type="ECO:0000256" key="5">
    <source>
        <dbReference type="ARBA" id="ARBA00022737"/>
    </source>
</evidence>
<evidence type="ECO:0000256" key="7">
    <source>
        <dbReference type="ARBA" id="ARBA00023004"/>
    </source>
</evidence>
<dbReference type="InterPro" id="IPR001199">
    <property type="entry name" value="Cyt_B5-like_heme/steroid-bd"/>
</dbReference>
<feature type="compositionally biased region" description="Polar residues" evidence="9">
    <location>
        <begin position="706"/>
        <end position="719"/>
    </location>
</feature>
<evidence type="ECO:0000256" key="10">
    <source>
        <dbReference type="SAM" id="Phobius"/>
    </source>
</evidence>
<evidence type="ECO:0000259" key="11">
    <source>
        <dbReference type="PROSITE" id="PS01033"/>
    </source>
</evidence>
<feature type="transmembrane region" description="Helical" evidence="10">
    <location>
        <begin position="368"/>
        <end position="390"/>
    </location>
</feature>
<proteinExistence type="predicted"/>
<feature type="transmembrane region" description="Helical" evidence="10">
    <location>
        <begin position="474"/>
        <end position="493"/>
    </location>
</feature>
<dbReference type="PANTHER" id="PTHR10582">
    <property type="entry name" value="TRANSIENT RECEPTOR POTENTIAL ION CHANNEL PROTEIN"/>
    <property type="match status" value="1"/>
</dbReference>
<dbReference type="GO" id="GO:0019825">
    <property type="term" value="F:oxygen binding"/>
    <property type="evidence" value="ECO:0007669"/>
    <property type="project" value="InterPro"/>
</dbReference>
<evidence type="ECO:0000313" key="13">
    <source>
        <dbReference type="EMBL" id="GAQ91211.1"/>
    </source>
</evidence>
<feature type="domain" description="Cytochrome b5 heme-binding" evidence="12">
    <location>
        <begin position="795"/>
        <end position="870"/>
    </location>
</feature>
<evidence type="ECO:0000256" key="2">
    <source>
        <dbReference type="ARBA" id="ARBA00022617"/>
    </source>
</evidence>
<evidence type="ECO:0000256" key="1">
    <source>
        <dbReference type="ARBA" id="ARBA00004141"/>
    </source>
</evidence>
<dbReference type="Pfam" id="PF00520">
    <property type="entry name" value="Ion_trans"/>
    <property type="match status" value="1"/>
</dbReference>
<dbReference type="GO" id="GO:0005886">
    <property type="term" value="C:plasma membrane"/>
    <property type="evidence" value="ECO:0000318"/>
    <property type="project" value="GO_Central"/>
</dbReference>
<keyword evidence="2" id="KW-0349">Heme</keyword>
<dbReference type="Pfam" id="PF00042">
    <property type="entry name" value="Globin"/>
    <property type="match status" value="1"/>
</dbReference>
<feature type="transmembrane region" description="Helical" evidence="10">
    <location>
        <begin position="514"/>
        <end position="533"/>
    </location>
</feature>
<dbReference type="SUPFAM" id="SSF55856">
    <property type="entry name" value="Cytochrome b5-like heme/steroid binding domain"/>
    <property type="match status" value="1"/>
</dbReference>
<evidence type="ECO:0000256" key="4">
    <source>
        <dbReference type="ARBA" id="ARBA00022723"/>
    </source>
</evidence>
<dbReference type="PROSITE" id="PS01033">
    <property type="entry name" value="GLOBIN"/>
    <property type="match status" value="1"/>
</dbReference>
<feature type="domain" description="Globin" evidence="11">
    <location>
        <begin position="62"/>
        <end position="197"/>
    </location>
</feature>
<name>A0A1Y1IPR6_KLENI</name>
<dbReference type="PROSITE" id="PS00191">
    <property type="entry name" value="CYTOCHROME_B5_1"/>
    <property type="match status" value="1"/>
</dbReference>
<dbReference type="SMART" id="SM01117">
    <property type="entry name" value="Cyt-b5"/>
    <property type="match status" value="1"/>
</dbReference>
<accession>A0A1Y1IPR6</accession>
<dbReference type="EMBL" id="DF237693">
    <property type="protein sequence ID" value="GAQ91211.1"/>
    <property type="molecule type" value="Genomic_DNA"/>
</dbReference>
<dbReference type="Pfam" id="PF00173">
    <property type="entry name" value="Cyt-b5"/>
    <property type="match status" value="1"/>
</dbReference>
<dbReference type="InterPro" id="IPR018506">
    <property type="entry name" value="Cyt_B5_heme-BS"/>
</dbReference>
<dbReference type="SUPFAM" id="SSF46458">
    <property type="entry name" value="Globin-like"/>
    <property type="match status" value="1"/>
</dbReference>
<dbReference type="AlphaFoldDB" id="A0A1Y1IPR6"/>
<evidence type="ECO:0000256" key="8">
    <source>
        <dbReference type="ARBA" id="ARBA00023136"/>
    </source>
</evidence>
<keyword evidence="3 10" id="KW-0812">Transmembrane</keyword>
<reference evidence="13 14" key="1">
    <citation type="journal article" date="2014" name="Nat. Commun.">
        <title>Klebsormidium flaccidum genome reveals primary factors for plant terrestrial adaptation.</title>
        <authorList>
            <person name="Hori K."/>
            <person name="Maruyama F."/>
            <person name="Fujisawa T."/>
            <person name="Togashi T."/>
            <person name="Yamamoto N."/>
            <person name="Seo M."/>
            <person name="Sato S."/>
            <person name="Yamada T."/>
            <person name="Mori H."/>
            <person name="Tajima N."/>
            <person name="Moriyama T."/>
            <person name="Ikeuchi M."/>
            <person name="Watanabe M."/>
            <person name="Wada H."/>
            <person name="Kobayashi K."/>
            <person name="Saito M."/>
            <person name="Masuda T."/>
            <person name="Sasaki-Sekimoto Y."/>
            <person name="Mashiguchi K."/>
            <person name="Awai K."/>
            <person name="Shimojima M."/>
            <person name="Masuda S."/>
            <person name="Iwai M."/>
            <person name="Nobusawa T."/>
            <person name="Narise T."/>
            <person name="Kondo S."/>
            <person name="Saito H."/>
            <person name="Sato R."/>
            <person name="Murakawa M."/>
            <person name="Ihara Y."/>
            <person name="Oshima-Yamada Y."/>
            <person name="Ohtaka K."/>
            <person name="Satoh M."/>
            <person name="Sonobe K."/>
            <person name="Ishii M."/>
            <person name="Ohtani R."/>
            <person name="Kanamori-Sato M."/>
            <person name="Honoki R."/>
            <person name="Miyazaki D."/>
            <person name="Mochizuki H."/>
            <person name="Umetsu J."/>
            <person name="Higashi K."/>
            <person name="Shibata D."/>
            <person name="Kamiya Y."/>
            <person name="Sato N."/>
            <person name="Nakamura Y."/>
            <person name="Tabata S."/>
            <person name="Ida S."/>
            <person name="Kurokawa K."/>
            <person name="Ohta H."/>
        </authorList>
    </citation>
    <scope>NUCLEOTIDE SEQUENCE [LARGE SCALE GENOMIC DNA]</scope>
    <source>
        <strain evidence="13 14">NIES-2285</strain>
    </source>
</reference>
<dbReference type="InterPro" id="IPR009050">
    <property type="entry name" value="Globin-like_sf"/>
</dbReference>
<dbReference type="GO" id="GO:0098703">
    <property type="term" value="P:calcium ion import across plasma membrane"/>
    <property type="evidence" value="ECO:0000318"/>
    <property type="project" value="GO_Central"/>
</dbReference>
<dbReference type="Proteomes" id="UP000054558">
    <property type="component" value="Unassembled WGS sequence"/>
</dbReference>
<feature type="transmembrane region" description="Helical" evidence="10">
    <location>
        <begin position="578"/>
        <end position="600"/>
    </location>
</feature>
<dbReference type="GO" id="GO:0020037">
    <property type="term" value="F:heme binding"/>
    <property type="evidence" value="ECO:0007669"/>
    <property type="project" value="InterPro"/>
</dbReference>
<evidence type="ECO:0000256" key="6">
    <source>
        <dbReference type="ARBA" id="ARBA00022989"/>
    </source>
</evidence>
<protein>
    <submittedName>
        <fullName evidence="13">Cytochrome b5 isoform</fullName>
    </submittedName>
</protein>
<evidence type="ECO:0000313" key="14">
    <source>
        <dbReference type="Proteomes" id="UP000054558"/>
    </source>
</evidence>
<dbReference type="InterPro" id="IPR012292">
    <property type="entry name" value="Globin/Proto"/>
</dbReference>
<evidence type="ECO:0000259" key="12">
    <source>
        <dbReference type="PROSITE" id="PS50255"/>
    </source>
</evidence>
<keyword evidence="5" id="KW-0677">Repeat</keyword>
<organism evidence="13 14">
    <name type="scientific">Klebsormidium nitens</name>
    <name type="common">Green alga</name>
    <name type="synonym">Ulothrix nitens</name>
    <dbReference type="NCBI Taxonomy" id="105231"/>
    <lineage>
        <taxon>Eukaryota</taxon>
        <taxon>Viridiplantae</taxon>
        <taxon>Streptophyta</taxon>
        <taxon>Klebsormidiophyceae</taxon>
        <taxon>Klebsormidiales</taxon>
        <taxon>Klebsormidiaceae</taxon>
        <taxon>Klebsormidium</taxon>
    </lineage>
</organism>
<dbReference type="Gene3D" id="1.10.490.10">
    <property type="entry name" value="Globins"/>
    <property type="match status" value="1"/>
</dbReference>
<feature type="transmembrane region" description="Helical" evidence="10">
    <location>
        <begin position="549"/>
        <end position="566"/>
    </location>
</feature>
<sequence length="872" mass="97697">MEDAEGELNPQRQRQRLTRRLSMLSKFAEGSGMGGSAATAVTQLHLSFERPAPSAHLRNIPTLSSEEIALIQTSWARVVEVHGIGAISLFYVNLFALAPHLEGLFKRTKGIQEAMFQDMMVTLIDKLHDWEWVVHTLEASAIRHLRYGVSASMFSPVGEALLKTLDMGLGDYWTPATKASWVKMWTAIVAVMSAHLRADGLTRAVANNSFALVTAELERAPRGERVRWMLTKLPSGLTPLLMAIRDKKVRIVKYMLSDILAIRADRTGYYYGRAELWAAHPTIVGEIVENVPTAVKELLDGCYWQSGHSSGGLRRANFYIKGLYGDPDQPVRASPLAQMLNLRGNSAFEHPVTGIIIFQKWNMFGRSAFLRSMMLGCVAFLFLIMGYIALPRQLEGLPFRALFWAYVISDMISEIRRSIAVGCIKATLMGVTVLLPVHFLSVMQFVKLIMTSLVLVSIGFEHTWNKGDGVTESILIATATIAYCFQMLHYYLASNELSSFVFTLSRMLYDLVKFLAVFLLIWIGFALAFYILLRTQPKADGSTVDFTDVHWSFTTFFIMLFGYAEFEFRQIEDRRLQGVAIVLWFIYLMLANLLLLNLLIAQFSTTYEAVYKASYAVALRKLCNELLAIEGTLSVEERRKHYNRLKFDEPLEFDEFDMGPPGGIQLLQDVDPSADDTDDSDRIERYPGKASPDLPWPPRDYDDDSVATNRANTHNPPETSNERGRPQEERNVGSDDKRSPIRFWDNNGQADRFRSVVDVAEGSALTDAEAFYRAGVLRARGAKGGVSPQRREASVAVVTASELAKHTGPASKWLAIDGKVYDVTRFVDSHPGGPIITSALGRDATREFDEFGHSAYARSLLEPLKVGQLLVE</sequence>
<dbReference type="InterPro" id="IPR000971">
    <property type="entry name" value="Globin"/>
</dbReference>
<dbReference type="InterPro" id="IPR005821">
    <property type="entry name" value="Ion_trans_dom"/>
</dbReference>
<dbReference type="PROSITE" id="PS50255">
    <property type="entry name" value="CYTOCHROME_B5_2"/>
    <property type="match status" value="1"/>
</dbReference>
<dbReference type="InterPro" id="IPR036400">
    <property type="entry name" value="Cyt_B5-like_heme/steroid_sf"/>
</dbReference>
<feature type="transmembrane region" description="Helical" evidence="10">
    <location>
        <begin position="427"/>
        <end position="454"/>
    </location>
</feature>
<evidence type="ECO:0000256" key="3">
    <source>
        <dbReference type="ARBA" id="ARBA00022692"/>
    </source>
</evidence>
<dbReference type="OMA" id="IAMAIHW"/>
<dbReference type="GO" id="GO:0046872">
    <property type="term" value="F:metal ion binding"/>
    <property type="evidence" value="ECO:0007669"/>
    <property type="project" value="UniProtKB-KW"/>
</dbReference>
<comment type="subcellular location">
    <subcellularLocation>
        <location evidence="1">Membrane</location>
        <topology evidence="1">Multi-pass membrane protein</topology>
    </subcellularLocation>
</comment>
<dbReference type="PANTHER" id="PTHR10582:SF2">
    <property type="entry name" value="INACTIVE"/>
    <property type="match status" value="1"/>
</dbReference>
<keyword evidence="7" id="KW-0408">Iron</keyword>
<gene>
    <name evidence="13" type="ORF">KFL_007440010</name>
</gene>
<keyword evidence="6 10" id="KW-1133">Transmembrane helix</keyword>
<feature type="compositionally biased region" description="Basic and acidic residues" evidence="9">
    <location>
        <begin position="720"/>
        <end position="739"/>
    </location>
</feature>
<evidence type="ECO:0000256" key="9">
    <source>
        <dbReference type="SAM" id="MobiDB-lite"/>
    </source>
</evidence>
<dbReference type="InterPro" id="IPR024862">
    <property type="entry name" value="TRPV"/>
</dbReference>
<keyword evidence="14" id="KW-1185">Reference proteome</keyword>
<dbReference type="STRING" id="105231.A0A1Y1IPR6"/>
<keyword evidence="4" id="KW-0479">Metal-binding</keyword>
<dbReference type="GO" id="GO:0005216">
    <property type="term" value="F:monoatomic ion channel activity"/>
    <property type="evidence" value="ECO:0000318"/>
    <property type="project" value="GO_Central"/>
</dbReference>